<dbReference type="EMBL" id="JABXXO010000003">
    <property type="protein sequence ID" value="KAF7783013.1"/>
    <property type="molecule type" value="Genomic_DNA"/>
</dbReference>
<evidence type="ECO:0000256" key="1">
    <source>
        <dbReference type="SAM" id="MobiDB-lite"/>
    </source>
</evidence>
<feature type="region of interest" description="Disordered" evidence="1">
    <location>
        <begin position="63"/>
        <end position="154"/>
    </location>
</feature>
<comment type="caution">
    <text evidence="2">The sequence shown here is derived from an EMBL/GenBank/DDBJ whole genome shotgun (WGS) entry which is preliminary data.</text>
</comment>
<dbReference type="AlphaFoldDB" id="A0A8H7F931"/>
<reference evidence="2 3" key="1">
    <citation type="journal article" name="Sci. Rep.">
        <title>Telomere-to-telomere assembled and centromere annotated genomes of the two main subspecies of the button mushroom Agaricus bisporus reveal especially polymorphic chromosome ends.</title>
        <authorList>
            <person name="Sonnenberg A.S.M."/>
            <person name="Sedaghat-Telgerd N."/>
            <person name="Lavrijssen B."/>
            <person name="Ohm R.A."/>
            <person name="Hendrickx P.M."/>
            <person name="Scholtmeijer K."/>
            <person name="Baars J.J.P."/>
            <person name="van Peer A."/>
        </authorList>
    </citation>
    <scope>NUCLEOTIDE SEQUENCE [LARGE SCALE GENOMIC DNA]</scope>
    <source>
        <strain evidence="2 3">H119_p4</strain>
    </source>
</reference>
<accession>A0A8H7F931</accession>
<sequence length="170" mass="18992">MIVDTALNHLECDPATPPQGNLSSGSSQLDNGAFGIAHNLNITVHEPCCQVGCRTRENSPVCMASPSQSRGVRRIKEGGKQILHSALNRDVDPRSPRPSGRLVISPTPIRNPRSSSPYRRLEKKKKNPKKTPKKKEEEGERERMREEGKGKRRCFIPREHHHLCIASFAS</sequence>
<protein>
    <submittedName>
        <fullName evidence="2">Uncharacterized protein</fullName>
    </submittedName>
</protein>
<feature type="compositionally biased region" description="Basic and acidic residues" evidence="1">
    <location>
        <begin position="134"/>
        <end position="149"/>
    </location>
</feature>
<evidence type="ECO:0000313" key="2">
    <source>
        <dbReference type="EMBL" id="KAF7783013.1"/>
    </source>
</evidence>
<evidence type="ECO:0000313" key="3">
    <source>
        <dbReference type="Proteomes" id="UP000629468"/>
    </source>
</evidence>
<name>A0A8H7F931_AGABI</name>
<feature type="compositionally biased region" description="Basic residues" evidence="1">
    <location>
        <begin position="121"/>
        <end position="133"/>
    </location>
</feature>
<proteinExistence type="predicted"/>
<dbReference type="Proteomes" id="UP000629468">
    <property type="component" value="Unassembled WGS sequence"/>
</dbReference>
<organism evidence="2 3">
    <name type="scientific">Agaricus bisporus var. burnettii</name>
    <dbReference type="NCBI Taxonomy" id="192524"/>
    <lineage>
        <taxon>Eukaryota</taxon>
        <taxon>Fungi</taxon>
        <taxon>Dikarya</taxon>
        <taxon>Basidiomycota</taxon>
        <taxon>Agaricomycotina</taxon>
        <taxon>Agaricomycetes</taxon>
        <taxon>Agaricomycetidae</taxon>
        <taxon>Agaricales</taxon>
        <taxon>Agaricineae</taxon>
        <taxon>Agaricaceae</taxon>
        <taxon>Agaricus</taxon>
    </lineage>
</organism>
<gene>
    <name evidence="2" type="ORF">Agabi119p4_2389</name>
</gene>